<name>A0ABW5RCE8_9BACL</name>
<accession>A0ABW5RCE8</accession>
<evidence type="ECO:0000256" key="1">
    <source>
        <dbReference type="ARBA" id="ARBA00023015"/>
    </source>
</evidence>
<dbReference type="Proteomes" id="UP001597497">
    <property type="component" value="Unassembled WGS sequence"/>
</dbReference>
<dbReference type="Pfam" id="PF01380">
    <property type="entry name" value="SIS"/>
    <property type="match status" value="1"/>
</dbReference>
<dbReference type="Gene3D" id="1.10.10.10">
    <property type="entry name" value="Winged helix-like DNA-binding domain superfamily/Winged helix DNA-binding domain"/>
    <property type="match status" value="1"/>
</dbReference>
<dbReference type="Gene3D" id="3.40.50.10490">
    <property type="entry name" value="Glucose-6-phosphate isomerase like protein, domain 1"/>
    <property type="match status" value="1"/>
</dbReference>
<dbReference type="SUPFAM" id="SSF53697">
    <property type="entry name" value="SIS domain"/>
    <property type="match status" value="1"/>
</dbReference>
<dbReference type="PROSITE" id="PS51464">
    <property type="entry name" value="SIS"/>
    <property type="match status" value="1"/>
</dbReference>
<keyword evidence="3" id="KW-0804">Transcription</keyword>
<dbReference type="RefSeq" id="WP_379930194.1">
    <property type="nucleotide sequence ID" value="NZ_JBHUMM010000043.1"/>
</dbReference>
<protein>
    <submittedName>
        <fullName evidence="6">MurR/RpiR family transcriptional regulator</fullName>
    </submittedName>
</protein>
<evidence type="ECO:0000259" key="5">
    <source>
        <dbReference type="PROSITE" id="PS51464"/>
    </source>
</evidence>
<feature type="domain" description="HTH rpiR-type" evidence="4">
    <location>
        <begin position="2"/>
        <end position="78"/>
    </location>
</feature>
<sequence length="285" mass="31635">MSYILHTIQELLPTLQGKDKDLAAYILAHPKPLTQMSITEVARQSGASPATITRFCKSLHFAGFPDLKVKLSSDLASRSVSNSYQDLVEGNTLPAIIQAIEANHIRSIMDTTQLIEPEQWELVIERLLEARRIDLYGVATSGLVAQDFYQKLVRIGKPAAAFTDTHMQITSASSLTEEDVAFVISYSGETPEMIDALRCAKDNGAYTISLTKYGSSPLSQLADIALFTSSLESGMRRGDMASRIAQLHVIDILFTGLTTKKFDAYVPRLEHAYQMVQRYRKDKGR</sequence>
<dbReference type="InterPro" id="IPR036388">
    <property type="entry name" value="WH-like_DNA-bd_sf"/>
</dbReference>
<organism evidence="6 7">
    <name type="scientific">Marinicrinis sediminis</name>
    <dbReference type="NCBI Taxonomy" id="1652465"/>
    <lineage>
        <taxon>Bacteria</taxon>
        <taxon>Bacillati</taxon>
        <taxon>Bacillota</taxon>
        <taxon>Bacilli</taxon>
        <taxon>Bacillales</taxon>
        <taxon>Paenibacillaceae</taxon>
    </lineage>
</organism>
<dbReference type="InterPro" id="IPR009057">
    <property type="entry name" value="Homeodomain-like_sf"/>
</dbReference>
<reference evidence="7" key="1">
    <citation type="journal article" date="2019" name="Int. J. Syst. Evol. Microbiol.">
        <title>The Global Catalogue of Microorganisms (GCM) 10K type strain sequencing project: providing services to taxonomists for standard genome sequencing and annotation.</title>
        <authorList>
            <consortium name="The Broad Institute Genomics Platform"/>
            <consortium name="The Broad Institute Genome Sequencing Center for Infectious Disease"/>
            <person name="Wu L."/>
            <person name="Ma J."/>
        </authorList>
    </citation>
    <scope>NUCLEOTIDE SEQUENCE [LARGE SCALE GENOMIC DNA]</scope>
    <source>
        <strain evidence="7">KCTC 33676</strain>
    </source>
</reference>
<dbReference type="PANTHER" id="PTHR30514">
    <property type="entry name" value="GLUCOKINASE"/>
    <property type="match status" value="1"/>
</dbReference>
<dbReference type="Pfam" id="PF01418">
    <property type="entry name" value="HTH_6"/>
    <property type="match status" value="1"/>
</dbReference>
<dbReference type="PANTHER" id="PTHR30514:SF10">
    <property type="entry name" value="MURR_RPIR FAMILY TRANSCRIPTIONAL REGULATOR"/>
    <property type="match status" value="1"/>
</dbReference>
<keyword evidence="7" id="KW-1185">Reference proteome</keyword>
<evidence type="ECO:0000259" key="4">
    <source>
        <dbReference type="PROSITE" id="PS51071"/>
    </source>
</evidence>
<dbReference type="PROSITE" id="PS51071">
    <property type="entry name" value="HTH_RPIR"/>
    <property type="match status" value="1"/>
</dbReference>
<dbReference type="InterPro" id="IPR001347">
    <property type="entry name" value="SIS_dom"/>
</dbReference>
<dbReference type="SUPFAM" id="SSF46689">
    <property type="entry name" value="Homeodomain-like"/>
    <property type="match status" value="1"/>
</dbReference>
<comment type="caution">
    <text evidence="6">The sequence shown here is derived from an EMBL/GenBank/DDBJ whole genome shotgun (WGS) entry which is preliminary data.</text>
</comment>
<gene>
    <name evidence="6" type="ORF">ACFSUC_13755</name>
</gene>
<evidence type="ECO:0000256" key="3">
    <source>
        <dbReference type="ARBA" id="ARBA00023163"/>
    </source>
</evidence>
<proteinExistence type="predicted"/>
<evidence type="ECO:0000313" key="6">
    <source>
        <dbReference type="EMBL" id="MFD2672628.1"/>
    </source>
</evidence>
<feature type="domain" description="SIS" evidence="5">
    <location>
        <begin position="123"/>
        <end position="263"/>
    </location>
</feature>
<evidence type="ECO:0000313" key="7">
    <source>
        <dbReference type="Proteomes" id="UP001597497"/>
    </source>
</evidence>
<evidence type="ECO:0000256" key="2">
    <source>
        <dbReference type="ARBA" id="ARBA00023125"/>
    </source>
</evidence>
<dbReference type="InterPro" id="IPR035472">
    <property type="entry name" value="RpiR-like_SIS"/>
</dbReference>
<dbReference type="InterPro" id="IPR046348">
    <property type="entry name" value="SIS_dom_sf"/>
</dbReference>
<dbReference type="InterPro" id="IPR047640">
    <property type="entry name" value="RpiR-like"/>
</dbReference>
<keyword evidence="2" id="KW-0238">DNA-binding</keyword>
<dbReference type="InterPro" id="IPR000281">
    <property type="entry name" value="HTH_RpiR"/>
</dbReference>
<dbReference type="CDD" id="cd05013">
    <property type="entry name" value="SIS_RpiR"/>
    <property type="match status" value="1"/>
</dbReference>
<keyword evidence="1" id="KW-0805">Transcription regulation</keyword>
<dbReference type="EMBL" id="JBHUMM010000043">
    <property type="protein sequence ID" value="MFD2672628.1"/>
    <property type="molecule type" value="Genomic_DNA"/>
</dbReference>